<organism evidence="2 3">
    <name type="scientific">Methanobrevibacter thaueri</name>
    <dbReference type="NCBI Taxonomy" id="190975"/>
    <lineage>
        <taxon>Archaea</taxon>
        <taxon>Methanobacteriati</taxon>
        <taxon>Methanobacteriota</taxon>
        <taxon>Methanomada group</taxon>
        <taxon>Methanobacteria</taxon>
        <taxon>Methanobacteriales</taxon>
        <taxon>Methanobacteriaceae</taxon>
        <taxon>Methanobrevibacter</taxon>
    </lineage>
</organism>
<gene>
    <name evidence="2" type="ORF">MBBTH_01790</name>
</gene>
<dbReference type="AlphaFoldDB" id="A0A315XNQ7"/>
<evidence type="ECO:0000256" key="1">
    <source>
        <dbReference type="SAM" id="Phobius"/>
    </source>
</evidence>
<feature type="transmembrane region" description="Helical" evidence="1">
    <location>
        <begin position="215"/>
        <end position="233"/>
    </location>
</feature>
<name>A0A315XNQ7_9EURY</name>
<reference evidence="2 3" key="1">
    <citation type="submission" date="2017-03" db="EMBL/GenBank/DDBJ databases">
        <title>Genome sequence of Methanobrevibacter thaueri.</title>
        <authorList>
            <person name="Poehlein A."/>
            <person name="Seedorf H."/>
            <person name="Daniel R."/>
        </authorList>
    </citation>
    <scope>NUCLEOTIDE SEQUENCE [LARGE SCALE GENOMIC DNA]</scope>
    <source>
        <strain evidence="2 3">DSM 11995</strain>
    </source>
</reference>
<feature type="transmembrane region" description="Helical" evidence="1">
    <location>
        <begin position="62"/>
        <end position="82"/>
    </location>
</feature>
<dbReference type="Proteomes" id="UP000251717">
    <property type="component" value="Unassembled WGS sequence"/>
</dbReference>
<keyword evidence="1" id="KW-0472">Membrane</keyword>
<evidence type="ECO:0000313" key="3">
    <source>
        <dbReference type="Proteomes" id="UP000251717"/>
    </source>
</evidence>
<feature type="transmembrane region" description="Helical" evidence="1">
    <location>
        <begin position="130"/>
        <end position="150"/>
    </location>
</feature>
<evidence type="ECO:0000313" key="2">
    <source>
        <dbReference type="EMBL" id="PWB88037.1"/>
    </source>
</evidence>
<protein>
    <submittedName>
        <fullName evidence="2">Uncharacterized protein</fullName>
    </submittedName>
</protein>
<feature type="transmembrane region" description="Helical" evidence="1">
    <location>
        <begin position="32"/>
        <end position="56"/>
    </location>
</feature>
<feature type="transmembrane region" description="Helical" evidence="1">
    <location>
        <begin position="184"/>
        <end position="209"/>
    </location>
</feature>
<comment type="caution">
    <text evidence="2">The sequence shown here is derived from an EMBL/GenBank/DDBJ whole genome shotgun (WGS) entry which is preliminary data.</text>
</comment>
<feature type="transmembrane region" description="Helical" evidence="1">
    <location>
        <begin position="103"/>
        <end position="124"/>
    </location>
</feature>
<keyword evidence="3" id="KW-1185">Reference proteome</keyword>
<proteinExistence type="predicted"/>
<keyword evidence="1" id="KW-0812">Transmembrane</keyword>
<feature type="transmembrane region" description="Helical" evidence="1">
    <location>
        <begin position="254"/>
        <end position="271"/>
    </location>
</feature>
<keyword evidence="1" id="KW-1133">Transmembrane helix</keyword>
<accession>A0A315XNQ7</accession>
<sequence>MKNIIKVINLLEKLIKNISKDWSILDKNELKYYMISGSIFLELIGLVISIVLYLILDLPFSFVSYVIMGFTILTILSAAIVYNRDYLDKKYGLFYNEYKGLSYQGLVLFFIPTSIAFAFIIFPMGLNQGGIYSAISFSLSALYPAFFMFLRMNIYKNENSREILTEDENGNKITEQVIGYHPGIYYIFGSLISCHIIGFSLMKVITSIVESNLNIIYLIYFICSLLIVSFILSPDIANKILPFELKRSNGLKKFLIIGIILMTIMSIFFVSW</sequence>
<dbReference type="EMBL" id="MZGS01000014">
    <property type="protein sequence ID" value="PWB88037.1"/>
    <property type="molecule type" value="Genomic_DNA"/>
</dbReference>